<evidence type="ECO:0000313" key="2">
    <source>
        <dbReference type="Proteomes" id="UP000588647"/>
    </source>
</evidence>
<proteinExistence type="predicted"/>
<organism evidence="1 2">
    <name type="scientific">Aurantimonas endophytica</name>
    <dbReference type="NCBI Taxonomy" id="1522175"/>
    <lineage>
        <taxon>Bacteria</taxon>
        <taxon>Pseudomonadati</taxon>
        <taxon>Pseudomonadota</taxon>
        <taxon>Alphaproteobacteria</taxon>
        <taxon>Hyphomicrobiales</taxon>
        <taxon>Aurantimonadaceae</taxon>
        <taxon>Aurantimonas</taxon>
    </lineage>
</organism>
<dbReference type="AlphaFoldDB" id="A0A7W6HAF0"/>
<accession>A0A7W6HAF0</accession>
<name>A0A7W6HAF0_9HYPH</name>
<dbReference type="RefSeq" id="WP_183206078.1">
    <property type="nucleotide sequence ID" value="NZ_JAAAMM010000001.1"/>
</dbReference>
<dbReference type="EMBL" id="JACIEM010000001">
    <property type="protein sequence ID" value="MBB4001566.1"/>
    <property type="molecule type" value="Genomic_DNA"/>
</dbReference>
<dbReference type="Proteomes" id="UP000588647">
    <property type="component" value="Unassembled WGS sequence"/>
</dbReference>
<comment type="caution">
    <text evidence="1">The sequence shown here is derived from an EMBL/GenBank/DDBJ whole genome shotgun (WGS) entry which is preliminary data.</text>
</comment>
<protein>
    <submittedName>
        <fullName evidence="1">Uncharacterized protein</fullName>
    </submittedName>
</protein>
<evidence type="ECO:0000313" key="1">
    <source>
        <dbReference type="EMBL" id="MBB4001566.1"/>
    </source>
</evidence>
<sequence length="123" mass="13723">MPIRRVAVAPEYLGFYIAGTDAVRVPLDHERVGIVASEQCINVGCLYWNDGDTTITLGRFAELPTQARPPKFDGILDTPEHRVVLFDANIPEILAMTVPDVRTRVRIWTNHKTEPDDVIIALG</sequence>
<keyword evidence="2" id="KW-1185">Reference proteome</keyword>
<gene>
    <name evidence="1" type="ORF">GGR03_000613</name>
</gene>
<reference evidence="1 2" key="1">
    <citation type="submission" date="2020-08" db="EMBL/GenBank/DDBJ databases">
        <title>Genomic Encyclopedia of Type Strains, Phase IV (KMG-IV): sequencing the most valuable type-strain genomes for metagenomic binning, comparative biology and taxonomic classification.</title>
        <authorList>
            <person name="Goeker M."/>
        </authorList>
    </citation>
    <scope>NUCLEOTIDE SEQUENCE [LARGE SCALE GENOMIC DNA]</scope>
    <source>
        <strain evidence="1 2">DSM 103570</strain>
    </source>
</reference>